<dbReference type="InterPro" id="IPR012677">
    <property type="entry name" value="Nucleotide-bd_a/b_plait_sf"/>
</dbReference>
<feature type="domain" description="RRM" evidence="2">
    <location>
        <begin position="500"/>
        <end position="581"/>
    </location>
</feature>
<accession>M2XZX0</accession>
<dbReference type="GO" id="GO:0003723">
    <property type="term" value="F:RNA binding"/>
    <property type="evidence" value="ECO:0007669"/>
    <property type="project" value="UniProtKB-UniRule"/>
</dbReference>
<evidence type="ECO:0000259" key="2">
    <source>
        <dbReference type="PROSITE" id="PS50102"/>
    </source>
</evidence>
<dbReference type="SMART" id="SM00360">
    <property type="entry name" value="RRM"/>
    <property type="match status" value="1"/>
</dbReference>
<dbReference type="OrthoDB" id="410044at2759"/>
<dbReference type="InterPro" id="IPR000504">
    <property type="entry name" value="RRM_dom"/>
</dbReference>
<dbReference type="Pfam" id="PF00076">
    <property type="entry name" value="RRM_1"/>
    <property type="match status" value="1"/>
</dbReference>
<dbReference type="Gene3D" id="3.30.70.330">
    <property type="match status" value="1"/>
</dbReference>
<dbReference type="Proteomes" id="UP000016933">
    <property type="component" value="Unassembled WGS sequence"/>
</dbReference>
<proteinExistence type="predicted"/>
<evidence type="ECO:0000313" key="4">
    <source>
        <dbReference type="Proteomes" id="UP000016933"/>
    </source>
</evidence>
<dbReference type="STRING" id="675120.M2XZX0"/>
<protein>
    <recommendedName>
        <fullName evidence="2">RRM domain-containing protein</fullName>
    </recommendedName>
</protein>
<organism evidence="3 4">
    <name type="scientific">Dothistroma septosporum (strain NZE10 / CBS 128990)</name>
    <name type="common">Red band needle blight fungus</name>
    <name type="synonym">Mycosphaerella pini</name>
    <dbReference type="NCBI Taxonomy" id="675120"/>
    <lineage>
        <taxon>Eukaryota</taxon>
        <taxon>Fungi</taxon>
        <taxon>Dikarya</taxon>
        <taxon>Ascomycota</taxon>
        <taxon>Pezizomycotina</taxon>
        <taxon>Dothideomycetes</taxon>
        <taxon>Dothideomycetidae</taxon>
        <taxon>Mycosphaerellales</taxon>
        <taxon>Mycosphaerellaceae</taxon>
        <taxon>Dothistroma</taxon>
    </lineage>
</organism>
<reference evidence="4" key="1">
    <citation type="journal article" date="2012" name="PLoS Genet.">
        <title>The genomes of the fungal plant pathogens Cladosporium fulvum and Dothistroma septosporum reveal adaptation to different hosts and lifestyles but also signatures of common ancestry.</title>
        <authorList>
            <person name="de Wit P.J.G.M."/>
            <person name="van der Burgt A."/>
            <person name="Oekmen B."/>
            <person name="Stergiopoulos I."/>
            <person name="Abd-Elsalam K.A."/>
            <person name="Aerts A.L."/>
            <person name="Bahkali A.H."/>
            <person name="Beenen H.G."/>
            <person name="Chettri P."/>
            <person name="Cox M.P."/>
            <person name="Datema E."/>
            <person name="de Vries R.P."/>
            <person name="Dhillon B."/>
            <person name="Ganley A.R."/>
            <person name="Griffiths S.A."/>
            <person name="Guo Y."/>
            <person name="Hamelin R.C."/>
            <person name="Henrissat B."/>
            <person name="Kabir M.S."/>
            <person name="Jashni M.K."/>
            <person name="Kema G."/>
            <person name="Klaubauf S."/>
            <person name="Lapidus A."/>
            <person name="Levasseur A."/>
            <person name="Lindquist E."/>
            <person name="Mehrabi R."/>
            <person name="Ohm R.A."/>
            <person name="Owen T.J."/>
            <person name="Salamov A."/>
            <person name="Schwelm A."/>
            <person name="Schijlen E."/>
            <person name="Sun H."/>
            <person name="van den Burg H.A."/>
            <person name="van Ham R.C.H.J."/>
            <person name="Zhang S."/>
            <person name="Goodwin S.B."/>
            <person name="Grigoriev I.V."/>
            <person name="Collemare J."/>
            <person name="Bradshaw R.E."/>
        </authorList>
    </citation>
    <scope>NUCLEOTIDE SEQUENCE [LARGE SCALE GENOMIC DNA]</scope>
    <source>
        <strain evidence="4">NZE10 / CBS 128990</strain>
    </source>
</reference>
<dbReference type="PROSITE" id="PS50102">
    <property type="entry name" value="RRM"/>
    <property type="match status" value="1"/>
</dbReference>
<gene>
    <name evidence="3" type="ORF">DOTSEDRAFT_83383</name>
</gene>
<dbReference type="EMBL" id="KB446546">
    <property type="protein sequence ID" value="EME38634.1"/>
    <property type="molecule type" value="Genomic_DNA"/>
</dbReference>
<evidence type="ECO:0000313" key="3">
    <source>
        <dbReference type="EMBL" id="EME38634.1"/>
    </source>
</evidence>
<keyword evidence="4" id="KW-1185">Reference proteome</keyword>
<reference evidence="3 4" key="2">
    <citation type="journal article" date="2012" name="PLoS Pathog.">
        <title>Diverse lifestyles and strategies of plant pathogenesis encoded in the genomes of eighteen Dothideomycetes fungi.</title>
        <authorList>
            <person name="Ohm R.A."/>
            <person name="Feau N."/>
            <person name="Henrissat B."/>
            <person name="Schoch C.L."/>
            <person name="Horwitz B.A."/>
            <person name="Barry K.W."/>
            <person name="Condon B.J."/>
            <person name="Copeland A.C."/>
            <person name="Dhillon B."/>
            <person name="Glaser F."/>
            <person name="Hesse C.N."/>
            <person name="Kosti I."/>
            <person name="LaButti K."/>
            <person name="Lindquist E.A."/>
            <person name="Lucas S."/>
            <person name="Salamov A.A."/>
            <person name="Bradshaw R.E."/>
            <person name="Ciuffetti L."/>
            <person name="Hamelin R.C."/>
            <person name="Kema G.H.J."/>
            <person name="Lawrence C."/>
            <person name="Scott J.A."/>
            <person name="Spatafora J.W."/>
            <person name="Turgeon B.G."/>
            <person name="de Wit P.J.G.M."/>
            <person name="Zhong S."/>
            <person name="Goodwin S.B."/>
            <person name="Grigoriev I.V."/>
        </authorList>
    </citation>
    <scope>NUCLEOTIDE SEQUENCE [LARGE SCALE GENOMIC DNA]</scope>
    <source>
        <strain evidence="4">NZE10 / CBS 128990</strain>
    </source>
</reference>
<evidence type="ECO:0000256" key="1">
    <source>
        <dbReference type="PROSITE-ProRule" id="PRU00176"/>
    </source>
</evidence>
<keyword evidence="1" id="KW-0694">RNA-binding</keyword>
<sequence>MAPAIVDLQDICSDHGALAYGAKLVHGVQVVVTVLRLEEMDASALEGRAPLGMVAEREGLKLHHCDKTTWENGHKLNITSPVYFIARALSREAAAASHIHVVWSACQRSCHIACWGKAVPSFFSSHLQLRVQGSRHGLLPALIPGRMAPASTFSSSPLVQNLSAQTSNIVHCTSSATELTGIRFALHPHHSFATHRCHLLTIATMSASTTIAGGQPAKQSVASNDSLMENMPGQVGVNIPPSPPLSESSVGIRIDDMAAHSKLTTREILLADEAKRGPPTPPAEQDLSAAPIHSINEPVKPVTTAPMSTPPTVDKQTQIRTYMGAYQAMVKPPQEGAPLNGRIPPPPFGFANVRFKPKKVNLPRFETFHGYESRLRAERIHQAMLKLAEVEQEMTLANSTPAKKNPFGPTKSKELDSGIVALETPNSLASVEPKVSRPFRTSSAPGSICYLPDYSPIHWSSPRPLSSGVPSHLTRAHDAVALARMKYSFEASQKINPGDAAVFVGNLPAGLTDLQLSHELIYAFSKFGYLNVQVSRHYTAEAVKPTAILQFPHREAATKAISNSRGWYIGGRKLRVDRSNAARHLTVWRDGVPHRSPGMPNFAWTSLVDIEIEEIERQFRQYGPFDHVGYVFTDWTFRSRPQNDGIRITFTNYGQFIAAKKALQAGQLPYKEKRAYRGRFLF</sequence>
<name>M2XZX0_DOTSN</name>
<dbReference type="CDD" id="cd00590">
    <property type="entry name" value="RRM_SF"/>
    <property type="match status" value="1"/>
</dbReference>
<dbReference type="HOGENOM" id="CLU_403334_0_0_1"/>
<dbReference type="AlphaFoldDB" id="M2XZX0"/>
<dbReference type="SUPFAM" id="SSF54928">
    <property type="entry name" value="RNA-binding domain, RBD"/>
    <property type="match status" value="1"/>
</dbReference>
<dbReference type="InterPro" id="IPR035979">
    <property type="entry name" value="RBD_domain_sf"/>
</dbReference>